<keyword evidence="4 9" id="KW-0863">Zinc-finger</keyword>
<dbReference type="OrthoDB" id="1903104at2759"/>
<dbReference type="OMA" id="FENIFIC"/>
<evidence type="ECO:0000256" key="9">
    <source>
        <dbReference type="PROSITE-ProRule" id="PRU00146"/>
    </source>
</evidence>
<dbReference type="Pfam" id="PF00628">
    <property type="entry name" value="PHD"/>
    <property type="match status" value="2"/>
</dbReference>
<gene>
    <name evidence="12" type="ORF">DLAC_03781</name>
</gene>
<feature type="compositionally biased region" description="Acidic residues" evidence="10">
    <location>
        <begin position="76"/>
        <end position="102"/>
    </location>
</feature>
<dbReference type="Gene3D" id="3.30.40.10">
    <property type="entry name" value="Zinc/RING finger domain, C3HC4 (zinc finger)"/>
    <property type="match status" value="2"/>
</dbReference>
<feature type="compositionally biased region" description="Low complexity" evidence="10">
    <location>
        <begin position="437"/>
        <end position="448"/>
    </location>
</feature>
<dbReference type="PANTHER" id="PTHR45888">
    <property type="entry name" value="HL01030P-RELATED"/>
    <property type="match status" value="1"/>
</dbReference>
<feature type="compositionally biased region" description="Basic residues" evidence="10">
    <location>
        <begin position="63"/>
        <end position="72"/>
    </location>
</feature>
<dbReference type="EMBL" id="LODT01000020">
    <property type="protein sequence ID" value="KYQ99829.1"/>
    <property type="molecule type" value="Genomic_DNA"/>
</dbReference>
<dbReference type="FunCoup" id="A0A152A0T9">
    <property type="interactions" value="474"/>
</dbReference>
<feature type="compositionally biased region" description="Polar residues" evidence="10">
    <location>
        <begin position="326"/>
        <end position="341"/>
    </location>
</feature>
<feature type="compositionally biased region" description="Polar residues" evidence="10">
    <location>
        <begin position="52"/>
        <end position="61"/>
    </location>
</feature>
<feature type="compositionally biased region" description="Low complexity" evidence="10">
    <location>
        <begin position="342"/>
        <end position="360"/>
    </location>
</feature>
<reference evidence="12 13" key="1">
    <citation type="submission" date="2015-12" db="EMBL/GenBank/DDBJ databases">
        <title>Dictyostelia acquired genes for synthesis and detection of signals that induce cell-type specialization by lateral gene transfer from prokaryotes.</title>
        <authorList>
            <person name="Gloeckner G."/>
            <person name="Schaap P."/>
        </authorList>
    </citation>
    <scope>NUCLEOTIDE SEQUENCE [LARGE SCALE GENOMIC DNA]</scope>
    <source>
        <strain evidence="12 13">TK</strain>
    </source>
</reference>
<feature type="domain" description="PHD-type" evidence="11">
    <location>
        <begin position="245"/>
        <end position="299"/>
    </location>
</feature>
<evidence type="ECO:0000256" key="4">
    <source>
        <dbReference type="ARBA" id="ARBA00022771"/>
    </source>
</evidence>
<evidence type="ECO:0000256" key="5">
    <source>
        <dbReference type="ARBA" id="ARBA00022833"/>
    </source>
</evidence>
<accession>A0A152A0T9</accession>
<feature type="compositionally biased region" description="Low complexity" evidence="10">
    <location>
        <begin position="556"/>
        <end position="568"/>
    </location>
</feature>
<dbReference type="PANTHER" id="PTHR45888:SF4">
    <property type="entry name" value="PHD FINGER PROTEIN 10"/>
    <property type="match status" value="1"/>
</dbReference>
<feature type="region of interest" description="Disordered" evidence="10">
    <location>
        <begin position="326"/>
        <end position="602"/>
    </location>
</feature>
<comment type="subcellular location">
    <subcellularLocation>
        <location evidence="1">Nucleus</location>
    </subcellularLocation>
</comment>
<comment type="caution">
    <text evidence="12">The sequence shown here is derived from an EMBL/GenBank/DDBJ whole genome shotgun (WGS) entry which is preliminary data.</text>
</comment>
<evidence type="ECO:0000256" key="8">
    <source>
        <dbReference type="ARBA" id="ARBA00023242"/>
    </source>
</evidence>
<proteinExistence type="predicted"/>
<dbReference type="GO" id="GO:0005634">
    <property type="term" value="C:nucleus"/>
    <property type="evidence" value="ECO:0007669"/>
    <property type="project" value="UniProtKB-SubCell"/>
</dbReference>
<evidence type="ECO:0000256" key="7">
    <source>
        <dbReference type="ARBA" id="ARBA00023163"/>
    </source>
</evidence>
<feature type="region of interest" description="Disordered" evidence="10">
    <location>
        <begin position="52"/>
        <end position="241"/>
    </location>
</feature>
<feature type="compositionally biased region" description="Polar residues" evidence="10">
    <location>
        <begin position="455"/>
        <end position="467"/>
    </location>
</feature>
<dbReference type="InterPro" id="IPR011011">
    <property type="entry name" value="Znf_FYVE_PHD"/>
</dbReference>
<feature type="compositionally biased region" description="Acidic residues" evidence="10">
    <location>
        <begin position="116"/>
        <end position="128"/>
    </location>
</feature>
<dbReference type="InterPro" id="IPR013083">
    <property type="entry name" value="Znf_RING/FYVE/PHD"/>
</dbReference>
<dbReference type="PROSITE" id="PS50016">
    <property type="entry name" value="ZF_PHD_2"/>
    <property type="match status" value="2"/>
</dbReference>
<keyword evidence="3" id="KW-0677">Repeat</keyword>
<keyword evidence="5" id="KW-0862">Zinc</keyword>
<feature type="compositionally biased region" description="Low complexity" evidence="10">
    <location>
        <begin position="511"/>
        <end position="527"/>
    </location>
</feature>
<feature type="compositionally biased region" description="Basic and acidic residues" evidence="10">
    <location>
        <begin position="103"/>
        <end position="114"/>
    </location>
</feature>
<evidence type="ECO:0000256" key="6">
    <source>
        <dbReference type="ARBA" id="ARBA00023015"/>
    </source>
</evidence>
<evidence type="ECO:0000256" key="3">
    <source>
        <dbReference type="ARBA" id="ARBA00022737"/>
    </source>
</evidence>
<evidence type="ECO:0000256" key="1">
    <source>
        <dbReference type="ARBA" id="ARBA00004123"/>
    </source>
</evidence>
<feature type="compositionally biased region" description="Acidic residues" evidence="10">
    <location>
        <begin position="195"/>
        <end position="204"/>
    </location>
</feature>
<dbReference type="AlphaFoldDB" id="A0A152A0T9"/>
<dbReference type="InterPro" id="IPR019787">
    <property type="entry name" value="Znf_PHD-finger"/>
</dbReference>
<evidence type="ECO:0000256" key="2">
    <source>
        <dbReference type="ARBA" id="ARBA00022723"/>
    </source>
</evidence>
<dbReference type="SMART" id="SM00249">
    <property type="entry name" value="PHD"/>
    <property type="match status" value="2"/>
</dbReference>
<evidence type="ECO:0000259" key="11">
    <source>
        <dbReference type="PROSITE" id="PS50016"/>
    </source>
</evidence>
<evidence type="ECO:0000313" key="12">
    <source>
        <dbReference type="EMBL" id="KYQ99829.1"/>
    </source>
</evidence>
<dbReference type="InParanoid" id="A0A152A0T9"/>
<dbReference type="InterPro" id="IPR001965">
    <property type="entry name" value="Znf_PHD"/>
</dbReference>
<evidence type="ECO:0000313" key="13">
    <source>
        <dbReference type="Proteomes" id="UP000076078"/>
    </source>
</evidence>
<keyword evidence="7" id="KW-0804">Transcription</keyword>
<evidence type="ECO:0000256" key="10">
    <source>
        <dbReference type="SAM" id="MobiDB-lite"/>
    </source>
</evidence>
<sequence length="1038" mass="117281">MKKSKICSKCEKVENNDEINLLKCVDCSKRSHIYCVDPPLNRKPRGDWTCSNCQSNKSDQINGKRKVGKKNHHNIDEEDDNDEEEEEESDNNDDDDDDEEEEKDNKKEIEKSSSESESEEVSEQDNSDSESNNSSKSSSNSGSSRSSSEDETNVNGKRKRIFKKKTKSSPPKSKNKKKKVITKSKKKSKRKDSDSENDDGDEEKQEEKQSSSSEEEEEENDQSDKSYNSGSESESDSDSSDSLENLLCSACNSGRDEAKILLCDNKMKGCSRGYHIYCLKTPLISIPKGKWICDFCKFGEDITTEEKDKQVLESIDKLLTTSPSSISLDGNIKTTTPPLSGTSTKTSPTNSRPTSPPTNSQKSNSSKDKEFKSLFIPKNTKNSLKPPAPVKFKQLTSSGGGLNQSGSSIKPLGSPSVHSSANNIIISPDIKGKHLPSNGSQLSQSNNQIPKDRQSPPSLKLSNNGNSDLKKSNIGMNKDPIKKLPSPPPGNNSTTIKTKDDDSSHSILDMIPSKTSSTSSITTSPTSNVTFPISWDLSSSSKKESPLPLPHIIRPNNSNNNNNNLNNNQMMDIDNNELKSNNNNPLKRSLSTFENGNINNNNNTYSNYNITKNQFPINNNNRIKMIFDDHFTCNVYYSKFQDSDGFKFIDQFKQQQHQQPQFNFEKLLISELSISIRDEIQKILNHQYTSDQLVFNLQPEFQNDNSFYNLILKLKNNQLVGIIDNNNDNNNSIMYIFPFKNNNNDFSLIGLISNNNKKLKINNNITNNITNNNIIQLSTKNICFLGFENAISTNIIFNFTRNLLELGANVLDIQDLKKKPIVDIFVIVDRQYISKKLYQEFPEINFYKQQSNVMFIEGLGYLDKLIQYHKSTTPPPMIPVNQSILFNLDYSLFIIDNSIIIENELLFTQMLPLLWKLKSQGKHWVIKISDSIFEELKPFSNQSNIKKKLLDLQSSMDKQVIGLCSENIGSSNQQVTSPKTVNDFMLFTLRLSLSPQINNFRNVILVSSNKIIKNLSKKFHSFLCLDLMETINFILINK</sequence>
<keyword evidence="8" id="KW-0539">Nucleus</keyword>
<organism evidence="12 13">
    <name type="scientific">Tieghemostelium lacteum</name>
    <name type="common">Slime mold</name>
    <name type="synonym">Dictyostelium lacteum</name>
    <dbReference type="NCBI Taxonomy" id="361077"/>
    <lineage>
        <taxon>Eukaryota</taxon>
        <taxon>Amoebozoa</taxon>
        <taxon>Evosea</taxon>
        <taxon>Eumycetozoa</taxon>
        <taxon>Dictyostelia</taxon>
        <taxon>Dictyosteliales</taxon>
        <taxon>Raperosteliaceae</taxon>
        <taxon>Tieghemostelium</taxon>
    </lineage>
</organism>
<feature type="compositionally biased region" description="Basic residues" evidence="10">
    <location>
        <begin position="156"/>
        <end position="190"/>
    </location>
</feature>
<feature type="domain" description="PHD-type" evidence="11">
    <location>
        <begin position="4"/>
        <end position="56"/>
    </location>
</feature>
<feature type="compositionally biased region" description="Low complexity" evidence="10">
    <location>
        <begin position="129"/>
        <end position="146"/>
    </location>
</feature>
<name>A0A152A0T9_TIELA</name>
<dbReference type="Proteomes" id="UP000076078">
    <property type="component" value="Unassembled WGS sequence"/>
</dbReference>
<protein>
    <submittedName>
        <fullName evidence="12">PHD zinc finger-containing protein</fullName>
    </submittedName>
</protein>
<feature type="compositionally biased region" description="Polar residues" evidence="10">
    <location>
        <begin position="416"/>
        <end position="425"/>
    </location>
</feature>
<dbReference type="GO" id="GO:0008270">
    <property type="term" value="F:zinc ion binding"/>
    <property type="evidence" value="ECO:0007669"/>
    <property type="project" value="UniProtKB-KW"/>
</dbReference>
<dbReference type="SUPFAM" id="SSF57903">
    <property type="entry name" value="FYVE/PHD zinc finger"/>
    <property type="match status" value="2"/>
</dbReference>
<dbReference type="STRING" id="361077.A0A152A0T9"/>
<feature type="compositionally biased region" description="Polar residues" evidence="10">
    <location>
        <begin position="585"/>
        <end position="594"/>
    </location>
</feature>
<keyword evidence="13" id="KW-1185">Reference proteome</keyword>
<keyword evidence="6" id="KW-0805">Transcription regulation</keyword>
<keyword evidence="2" id="KW-0479">Metal-binding</keyword>